<reference evidence="4 5" key="1">
    <citation type="submission" date="2019-07" db="EMBL/GenBank/DDBJ databases">
        <title>Genome sequence of 2 isolates from Red Sea Mangroves.</title>
        <authorList>
            <person name="Sefrji F."/>
            <person name="Michoud G."/>
            <person name="Merlino G."/>
            <person name="Daffonchio D."/>
        </authorList>
    </citation>
    <scope>NUCLEOTIDE SEQUENCE [LARGE SCALE GENOMIC DNA]</scope>
    <source>
        <strain evidence="4 5">R1DC41</strain>
    </source>
</reference>
<feature type="domain" description="Competence protein CoiA nuclease-like" evidence="1">
    <location>
        <begin position="67"/>
        <end position="220"/>
    </location>
</feature>
<organism evidence="4 5">
    <name type="scientific">Mangrovibacillus cuniculi</name>
    <dbReference type="NCBI Taxonomy" id="2593652"/>
    <lineage>
        <taxon>Bacteria</taxon>
        <taxon>Bacillati</taxon>
        <taxon>Bacillota</taxon>
        <taxon>Bacilli</taxon>
        <taxon>Bacillales</taxon>
        <taxon>Bacillaceae</taxon>
        <taxon>Mangrovibacillus</taxon>
    </lineage>
</organism>
<evidence type="ECO:0008006" key="6">
    <source>
        <dbReference type="Google" id="ProtNLM"/>
    </source>
</evidence>
<gene>
    <name evidence="4" type="ORF">G8O30_03455</name>
</gene>
<evidence type="ECO:0000259" key="1">
    <source>
        <dbReference type="Pfam" id="PF06054"/>
    </source>
</evidence>
<name>A0A7S8C9W4_9BACI</name>
<sequence length="389" mass="46073">MFSAINAKGEEFHLYRNGSQISYGLLRKEKWYCSDCETEVIYRHGTRKVPHFSHRALKECAYSHESESALHLSGKLDLYRAFLNFTSANLEYKLTNLSQRADIYLPREHLAIEFQCSSIPFSTFQIRKEGYEKHNVTSWWIIGGPPRFVTFNPYTIVNLRSFELMMLSFHPNLKWHIHFYDPSQKRLYFLHHIQILSATKYVATVHYYPLSAVHPNLFFSPPLLNSQKINLEKWLVDRDHWLINKMMYTKNRKDPMLSSLYFHQIAPSNVPSYIGLPNSYQSLMLCSPFEWQWYLWAEGFLSIECISIDGLVAILERKMKFNVIKHSLVEVKDKQLFRLLVKEYVQVLLRIGVLSLEDGNLLCVRPEYKKYTILEKEEERKTFLAKFKE</sequence>
<dbReference type="Proteomes" id="UP000593626">
    <property type="component" value="Chromosome"/>
</dbReference>
<keyword evidence="5" id="KW-1185">Reference proteome</keyword>
<evidence type="ECO:0000259" key="3">
    <source>
        <dbReference type="Pfam" id="PF25166"/>
    </source>
</evidence>
<dbReference type="Pfam" id="PF06054">
    <property type="entry name" value="CoiA_nuc"/>
    <property type="match status" value="1"/>
</dbReference>
<dbReference type="InterPro" id="IPR057253">
    <property type="entry name" value="CoiA-like_N"/>
</dbReference>
<dbReference type="AlphaFoldDB" id="A0A7S8C9W4"/>
<feature type="domain" description="Competence protein CoiA-like N-terminal" evidence="2">
    <location>
        <begin position="26"/>
        <end position="63"/>
    </location>
</feature>
<dbReference type="InterPro" id="IPR057252">
    <property type="entry name" value="CoiA_C"/>
</dbReference>
<dbReference type="EMBL" id="CP049742">
    <property type="protein sequence ID" value="QPC46079.1"/>
    <property type="molecule type" value="Genomic_DNA"/>
</dbReference>
<dbReference type="KEGG" id="mcui:G8O30_03455"/>
<dbReference type="Pfam" id="PF25164">
    <property type="entry name" value="CoiA_N"/>
    <property type="match status" value="1"/>
</dbReference>
<evidence type="ECO:0000313" key="4">
    <source>
        <dbReference type="EMBL" id="QPC46079.1"/>
    </source>
</evidence>
<dbReference type="InterPro" id="IPR010330">
    <property type="entry name" value="CoiA_nuc"/>
</dbReference>
<accession>A0A7S8C9W4</accession>
<proteinExistence type="predicted"/>
<protein>
    <recommendedName>
        <fullName evidence="6">Competence protein CoiA</fullName>
    </recommendedName>
</protein>
<feature type="domain" description="Competence protein CoiA C-terminal" evidence="3">
    <location>
        <begin position="233"/>
        <end position="371"/>
    </location>
</feature>
<dbReference type="Pfam" id="PF25166">
    <property type="entry name" value="CoiA_C"/>
    <property type="match status" value="1"/>
</dbReference>
<dbReference type="RefSeq" id="WP_239673601.1">
    <property type="nucleotide sequence ID" value="NZ_CP049742.1"/>
</dbReference>
<evidence type="ECO:0000313" key="5">
    <source>
        <dbReference type="Proteomes" id="UP000593626"/>
    </source>
</evidence>
<evidence type="ECO:0000259" key="2">
    <source>
        <dbReference type="Pfam" id="PF25164"/>
    </source>
</evidence>